<dbReference type="HOGENOM" id="CLU_049918_2_1_1"/>
<dbReference type="InterPro" id="IPR001447">
    <property type="entry name" value="Arylamine_N-AcTrfase"/>
</dbReference>
<dbReference type="SUPFAM" id="SSF54001">
    <property type="entry name" value="Cysteine proteinases"/>
    <property type="match status" value="1"/>
</dbReference>
<dbReference type="PANTHER" id="PTHR11786">
    <property type="entry name" value="N-HYDROXYARYLAMINE O-ACETYLTRANSFERASE"/>
    <property type="match status" value="1"/>
</dbReference>
<dbReference type="STRING" id="743788.S8DMF7"/>
<proteinExistence type="inferred from homology"/>
<dbReference type="OrthoDB" id="10260017at2759"/>
<dbReference type="Gene3D" id="3.30.2140.20">
    <property type="match status" value="1"/>
</dbReference>
<dbReference type="AlphaFoldDB" id="S8DMF7"/>
<reference evidence="2 3" key="1">
    <citation type="journal article" date="2012" name="Science">
        <title>The Paleozoic origin of enzymatic lignin decomposition reconstructed from 31 fungal genomes.</title>
        <authorList>
            <person name="Floudas D."/>
            <person name="Binder M."/>
            <person name="Riley R."/>
            <person name="Barry K."/>
            <person name="Blanchette R.A."/>
            <person name="Henrissat B."/>
            <person name="Martinez A.T."/>
            <person name="Otillar R."/>
            <person name="Spatafora J.W."/>
            <person name="Yadav J.S."/>
            <person name="Aerts A."/>
            <person name="Benoit I."/>
            <person name="Boyd A."/>
            <person name="Carlson A."/>
            <person name="Copeland A."/>
            <person name="Coutinho P.M."/>
            <person name="de Vries R.P."/>
            <person name="Ferreira P."/>
            <person name="Findley K."/>
            <person name="Foster B."/>
            <person name="Gaskell J."/>
            <person name="Glotzer D."/>
            <person name="Gorecki P."/>
            <person name="Heitman J."/>
            <person name="Hesse C."/>
            <person name="Hori C."/>
            <person name="Igarashi K."/>
            <person name="Jurgens J.A."/>
            <person name="Kallen N."/>
            <person name="Kersten P."/>
            <person name="Kohler A."/>
            <person name="Kuees U."/>
            <person name="Kumar T.K.A."/>
            <person name="Kuo A."/>
            <person name="LaButti K."/>
            <person name="Larrondo L.F."/>
            <person name="Lindquist E."/>
            <person name="Ling A."/>
            <person name="Lombard V."/>
            <person name="Lucas S."/>
            <person name="Lundell T."/>
            <person name="Martin R."/>
            <person name="McLaughlin D.J."/>
            <person name="Morgenstern I."/>
            <person name="Morin E."/>
            <person name="Murat C."/>
            <person name="Nagy L.G."/>
            <person name="Nolan M."/>
            <person name="Ohm R.A."/>
            <person name="Patyshakuliyeva A."/>
            <person name="Rokas A."/>
            <person name="Ruiz-Duenas F.J."/>
            <person name="Sabat G."/>
            <person name="Salamov A."/>
            <person name="Samejima M."/>
            <person name="Schmutz J."/>
            <person name="Slot J.C."/>
            <person name="St John F."/>
            <person name="Stenlid J."/>
            <person name="Sun H."/>
            <person name="Sun S."/>
            <person name="Syed K."/>
            <person name="Tsang A."/>
            <person name="Wiebenga A."/>
            <person name="Young D."/>
            <person name="Pisabarro A."/>
            <person name="Eastwood D.C."/>
            <person name="Martin F."/>
            <person name="Cullen D."/>
            <person name="Grigoriev I.V."/>
            <person name="Hibbett D.S."/>
        </authorList>
    </citation>
    <scope>NUCLEOTIDE SEQUENCE</scope>
    <source>
        <strain evidence="3">FP-58527</strain>
    </source>
</reference>
<dbReference type="InParanoid" id="S8DMF7"/>
<dbReference type="Pfam" id="PF00797">
    <property type="entry name" value="Acetyltransf_2"/>
    <property type="match status" value="1"/>
</dbReference>
<organism evidence="2 3">
    <name type="scientific">Fomitopsis schrenkii</name>
    <name type="common">Brown rot fungus</name>
    <dbReference type="NCBI Taxonomy" id="2126942"/>
    <lineage>
        <taxon>Eukaryota</taxon>
        <taxon>Fungi</taxon>
        <taxon>Dikarya</taxon>
        <taxon>Basidiomycota</taxon>
        <taxon>Agaricomycotina</taxon>
        <taxon>Agaricomycetes</taxon>
        <taxon>Polyporales</taxon>
        <taxon>Fomitopsis</taxon>
    </lineage>
</organism>
<dbReference type="Proteomes" id="UP000015241">
    <property type="component" value="Unassembled WGS sequence"/>
</dbReference>
<sequence length="388" mass="43123">MATNPNASPRLSNHESTWKPQQSGWLRDFALIRNVPSPYSPAQVDTYLDKIGWPAQAANQQRVQPNPETLQRLMYLHLLAFPQDTSALHYTQDHHMPVTPQELYQSMVLDHRGSYCFGQNWLLLGMLRALGFRAYAAAGRVVQPGSAPATSVYTAVHHLVLLVQPYYLRSTFAGITYMIDVGFGGTGPIRLLLLADGSNGDKQFVVEDDGEGQSVPRSNAAPTHEWHLQVSHASARPGAHSTAERPEWTTLYSFSEAEFFQADVDAGSFAVSRMPGSFFLTTIICTRRFPVDSLAPEDEEEVSAREGEKADVPLPDTEPFVGKWSLEGGRATKRIGARIVEERRFYTEEARLGILRDVFGVGVRHEDGQWIAGWPSALSQSTARALWL</sequence>
<dbReference type="InterPro" id="IPR053710">
    <property type="entry name" value="Arylamine_NAT_domain_sf"/>
</dbReference>
<dbReference type="InterPro" id="IPR038765">
    <property type="entry name" value="Papain-like_cys_pep_sf"/>
</dbReference>
<name>S8DMF7_FOMSC</name>
<evidence type="ECO:0000256" key="1">
    <source>
        <dbReference type="ARBA" id="ARBA00006547"/>
    </source>
</evidence>
<accession>S8DMF7</accession>
<dbReference type="PANTHER" id="PTHR11786:SF0">
    <property type="entry name" value="ARYLAMINE N-ACETYLTRANSFERASE 4-RELATED"/>
    <property type="match status" value="1"/>
</dbReference>
<gene>
    <name evidence="2" type="ORF">FOMPIDRAFT_1133945</name>
</gene>
<comment type="similarity">
    <text evidence="1">Belongs to the arylamine N-acetyltransferase family.</text>
</comment>
<dbReference type="GO" id="GO:0016407">
    <property type="term" value="F:acetyltransferase activity"/>
    <property type="evidence" value="ECO:0007669"/>
    <property type="project" value="InterPro"/>
</dbReference>
<evidence type="ECO:0000313" key="3">
    <source>
        <dbReference type="Proteomes" id="UP000015241"/>
    </source>
</evidence>
<dbReference type="eggNOG" id="ENOG502RD0D">
    <property type="taxonomic scope" value="Eukaryota"/>
</dbReference>
<evidence type="ECO:0000313" key="2">
    <source>
        <dbReference type="EMBL" id="EPS94656.1"/>
    </source>
</evidence>
<dbReference type="EMBL" id="KE504226">
    <property type="protein sequence ID" value="EPS94656.1"/>
    <property type="molecule type" value="Genomic_DNA"/>
</dbReference>
<protein>
    <submittedName>
        <fullName evidence="2">Uncharacterized protein</fullName>
    </submittedName>
</protein>
<keyword evidence="3" id="KW-1185">Reference proteome</keyword>